<gene>
    <name evidence="1" type="ORF">J4415_01020</name>
</gene>
<dbReference type="Proteomes" id="UP000677687">
    <property type="component" value="Unassembled WGS sequence"/>
</dbReference>
<dbReference type="EMBL" id="JAGVWD010000013">
    <property type="protein sequence ID" value="MBS3057190.1"/>
    <property type="molecule type" value="Genomic_DNA"/>
</dbReference>
<evidence type="ECO:0000313" key="1">
    <source>
        <dbReference type="EMBL" id="MBS3057190.1"/>
    </source>
</evidence>
<protein>
    <submittedName>
        <fullName evidence="1">Uncharacterized protein</fullName>
    </submittedName>
</protein>
<comment type="caution">
    <text evidence="1">The sequence shown here is derived from an EMBL/GenBank/DDBJ whole genome shotgun (WGS) entry which is preliminary data.</text>
</comment>
<dbReference type="AlphaFoldDB" id="A0A8T4KWC3"/>
<name>A0A8T4KWC3_9ARCH</name>
<reference evidence="1" key="2">
    <citation type="submission" date="2021-05" db="EMBL/GenBank/DDBJ databases">
        <title>Protein family content uncovers lineage relationships and bacterial pathway maintenance mechanisms in DPANN archaea.</title>
        <authorList>
            <person name="Castelle C.J."/>
            <person name="Meheust R."/>
            <person name="Jaffe A.L."/>
            <person name="Seitz K."/>
            <person name="Gong X."/>
            <person name="Baker B.J."/>
            <person name="Banfield J.F."/>
        </authorList>
    </citation>
    <scope>NUCLEOTIDE SEQUENCE</scope>
    <source>
        <strain evidence="1">RIFCSPHIGHO2_01_FULL_AR10_44_11</strain>
    </source>
</reference>
<organism evidence="1 2">
    <name type="scientific">Candidatus Iainarchaeum sp</name>
    <dbReference type="NCBI Taxonomy" id="3101447"/>
    <lineage>
        <taxon>Archaea</taxon>
        <taxon>Candidatus Iainarchaeota</taxon>
        <taxon>Candidatus Iainarchaeia</taxon>
        <taxon>Candidatus Iainarchaeales</taxon>
        <taxon>Candidatus Iainarchaeaceae</taxon>
        <taxon>Candidatus Iainarchaeum</taxon>
    </lineage>
</organism>
<proteinExistence type="predicted"/>
<evidence type="ECO:0000313" key="2">
    <source>
        <dbReference type="Proteomes" id="UP000677687"/>
    </source>
</evidence>
<reference evidence="1" key="1">
    <citation type="submission" date="2021-03" db="EMBL/GenBank/DDBJ databases">
        <authorList>
            <person name="Jaffe A."/>
        </authorList>
    </citation>
    <scope>NUCLEOTIDE SEQUENCE</scope>
    <source>
        <strain evidence="1">RIFCSPHIGHO2_01_FULL_AR10_44_11</strain>
    </source>
</reference>
<accession>A0A8T4KWC3</accession>
<sequence>MNVAFRDVNPEVFRMFKAESARLGIKMGNAVSEAFKYWLEYKTKKQKKRSFLDLKPRSFGVGETDSATEIDKFAYGGKE</sequence>